<dbReference type="CAZy" id="GH26">
    <property type="family name" value="Glycoside Hydrolase Family 26"/>
</dbReference>
<dbReference type="PROSITE" id="PS50231">
    <property type="entry name" value="RICIN_B_LECTIN"/>
    <property type="match status" value="2"/>
</dbReference>
<evidence type="ECO:0000256" key="2">
    <source>
        <dbReference type="ARBA" id="ARBA00023295"/>
    </source>
</evidence>
<dbReference type="EMBL" id="CP000282">
    <property type="protein sequence ID" value="ABD82279.1"/>
    <property type="molecule type" value="Genomic_DNA"/>
</dbReference>
<dbReference type="Pfam" id="PF00652">
    <property type="entry name" value="Ricin_B_lectin"/>
    <property type="match status" value="2"/>
</dbReference>
<keyword evidence="2 3" id="KW-0326">Glycosidase</keyword>
<feature type="signal peptide" evidence="4">
    <location>
        <begin position="1"/>
        <end position="28"/>
    </location>
</feature>
<evidence type="ECO:0000256" key="1">
    <source>
        <dbReference type="ARBA" id="ARBA00022801"/>
    </source>
</evidence>
<proteinExistence type="inferred from homology"/>
<dbReference type="OrthoDB" id="195526at2"/>
<dbReference type="InterPro" id="IPR022790">
    <property type="entry name" value="GH26_dom"/>
</dbReference>
<feature type="active site" description="Proton donor" evidence="3">
    <location>
        <position position="174"/>
    </location>
</feature>
<dbReference type="InterPro" id="IPR017853">
    <property type="entry name" value="GH"/>
</dbReference>
<feature type="domain" description="GH26" evidence="5">
    <location>
        <begin position="19"/>
        <end position="355"/>
    </location>
</feature>
<dbReference type="SMART" id="SM00458">
    <property type="entry name" value="RICIN"/>
    <property type="match status" value="2"/>
</dbReference>
<dbReference type="PROSITE" id="PS51764">
    <property type="entry name" value="GH26"/>
    <property type="match status" value="1"/>
</dbReference>
<dbReference type="eggNOG" id="COG4124">
    <property type="taxonomic scope" value="Bacteria"/>
</dbReference>
<dbReference type="RefSeq" id="WP_011469495.1">
    <property type="nucleotide sequence ID" value="NC_007912.1"/>
</dbReference>
<dbReference type="SUPFAM" id="SSF50370">
    <property type="entry name" value="Ricin B-like lectins"/>
    <property type="match status" value="3"/>
</dbReference>
<dbReference type="Gene3D" id="2.80.10.50">
    <property type="match status" value="5"/>
</dbReference>
<feature type="chain" id="PRO_5004199981" evidence="4">
    <location>
        <begin position="29"/>
        <end position="644"/>
    </location>
</feature>
<gene>
    <name evidence="6" type="primary">gly26B</name>
    <name evidence="6" type="ordered locus">Sde_3022</name>
</gene>
<dbReference type="SUPFAM" id="SSF51445">
    <property type="entry name" value="(Trans)glycosidases"/>
    <property type="match status" value="1"/>
</dbReference>
<dbReference type="HOGENOM" id="CLU_425061_0_0_6"/>
<evidence type="ECO:0000313" key="7">
    <source>
        <dbReference type="Proteomes" id="UP000001947"/>
    </source>
</evidence>
<dbReference type="GeneID" id="98614657"/>
<organism evidence="6 7">
    <name type="scientific">Saccharophagus degradans (strain 2-40 / ATCC 43961 / DSM 17024)</name>
    <dbReference type="NCBI Taxonomy" id="203122"/>
    <lineage>
        <taxon>Bacteria</taxon>
        <taxon>Pseudomonadati</taxon>
        <taxon>Pseudomonadota</taxon>
        <taxon>Gammaproteobacteria</taxon>
        <taxon>Cellvibrionales</taxon>
        <taxon>Cellvibrionaceae</taxon>
        <taxon>Saccharophagus</taxon>
    </lineage>
</organism>
<dbReference type="Proteomes" id="UP000001947">
    <property type="component" value="Chromosome"/>
</dbReference>
<keyword evidence="7" id="KW-1185">Reference proteome</keyword>
<keyword evidence="1 3" id="KW-0378">Hydrolase</keyword>
<keyword evidence="4" id="KW-0732">Signal</keyword>
<dbReference type="InterPro" id="IPR000772">
    <property type="entry name" value="Ricin_B_lectin"/>
</dbReference>
<protein>
    <submittedName>
        <fullName evidence="6">Putative retaining b-glycosidase</fullName>
    </submittedName>
</protein>
<dbReference type="Gene3D" id="3.20.20.80">
    <property type="entry name" value="Glycosidases"/>
    <property type="match status" value="1"/>
</dbReference>
<evidence type="ECO:0000259" key="5">
    <source>
        <dbReference type="PROSITE" id="PS51764"/>
    </source>
</evidence>
<dbReference type="KEGG" id="sde:Sde_3022"/>
<dbReference type="GO" id="GO:0004553">
    <property type="term" value="F:hydrolase activity, hydrolyzing O-glycosyl compounds"/>
    <property type="evidence" value="ECO:0007669"/>
    <property type="project" value="InterPro"/>
</dbReference>
<reference evidence="6 7" key="1">
    <citation type="journal article" date="2008" name="PLoS Genet.">
        <title>Complete genome sequence of the complex carbohydrate-degrading marine bacterium, Saccharophagus degradans strain 2-40 T.</title>
        <authorList>
            <person name="Weiner R.M."/>
            <person name="Taylor L.E.II."/>
            <person name="Henrissat B."/>
            <person name="Hauser L."/>
            <person name="Land M."/>
            <person name="Coutinho P.M."/>
            <person name="Rancurel C."/>
            <person name="Saunders E.H."/>
            <person name="Longmire A.G."/>
            <person name="Zhang H."/>
            <person name="Bayer E.A."/>
            <person name="Gilbert H.J."/>
            <person name="Larimer F."/>
            <person name="Zhulin I.B."/>
            <person name="Ekborg N.A."/>
            <person name="Lamed R."/>
            <person name="Richardson P.M."/>
            <person name="Borovok I."/>
            <person name="Hutcheson S."/>
        </authorList>
    </citation>
    <scope>NUCLEOTIDE SEQUENCE [LARGE SCALE GENOMIC DNA]</scope>
    <source>
        <strain evidence="7">2-40 / ATCC 43961 / DSM 17024</strain>
    </source>
</reference>
<evidence type="ECO:0000256" key="3">
    <source>
        <dbReference type="PROSITE-ProRule" id="PRU01100"/>
    </source>
</evidence>
<dbReference type="AlphaFoldDB" id="Q21GA0"/>
<dbReference type="CAZy" id="CBM13">
    <property type="family name" value="Carbohydrate-Binding Module Family 13"/>
</dbReference>
<comment type="similarity">
    <text evidence="3">Belongs to the glycosyl hydrolase 26 family.</text>
</comment>
<evidence type="ECO:0000256" key="4">
    <source>
        <dbReference type="SAM" id="SignalP"/>
    </source>
</evidence>
<dbReference type="CDD" id="cd00161">
    <property type="entry name" value="beta-trefoil_Ricin-like"/>
    <property type="match status" value="1"/>
</dbReference>
<name>Q21GA0_SACD2</name>
<feature type="active site" description="Nucleophile" evidence="3">
    <location>
        <position position="282"/>
    </location>
</feature>
<sequence length="644" mass="71613">MIKINSNQSFLVSMLAPVVLAFSAITYAAEPASDRIYMGAFTDRNWSESNPCGDKQTEHWEWNQNSQWFGNTNAYFGKIFPEWFLPDGAPNIYQNWKVEVERIKAQGRIPYINWEAHGQTQDGECWHGGNGQNARADRDVISEINAGQHDDLIENLAIGLREEKTKIVIDLFHEMNGAWYDWSPSCKHSAGWPAWRQAFKHVVDIFRANNAYNVEFGTSVWFGADICGNGIQDTVDNINIPGYLDWIGIDIYGDVYGNSFSNLMDPWYSALAGTGLPIVVGEMGVALSDDDEAKRTWMTEFRDSLVNQYPRVKAFNWFDIDKGWVNNEANYHIESGNAGPHFNQLMTDPRFVGSFGSVFIKNKANNKCLAIAANSNSNTANVEAADCNGAANQVFTVTDLGDFKLELRALNSDKCVDVAGAASGDGANIQQYSCNASKAQVWVMNVINWSTMEVELSAENSEKCLDLDMASSNVQQWQCYSNINQRWFLKTTPNAPVQLDPPSISGIYELKNTATNRCLDIAGGSPDTEANAQTWSCNGSSAQRFKIVDLGGYRLLLRPLSNTNVCIDVSDVSQANGANVHQWTCNGGNNQTWKVDVKNWATMEVTLSAAHSNKCLDEDQGSNNVQQWACSNANNQIWKLDVVN</sequence>
<dbReference type="STRING" id="203122.Sde_3022"/>
<accession>Q21GA0</accession>
<dbReference type="InterPro" id="IPR035992">
    <property type="entry name" value="Ricin_B-like_lectins"/>
</dbReference>
<evidence type="ECO:0000313" key="6">
    <source>
        <dbReference type="EMBL" id="ABD82279.1"/>
    </source>
</evidence>